<feature type="chain" id="PRO_5004443729" description="Thioredoxin domain-containing protein" evidence="2">
    <location>
        <begin position="20"/>
        <end position="466"/>
    </location>
</feature>
<feature type="signal peptide" evidence="2">
    <location>
        <begin position="1"/>
        <end position="19"/>
    </location>
</feature>
<keyword evidence="5" id="KW-1185">Reference proteome</keyword>
<feature type="region of interest" description="Disordered" evidence="1">
    <location>
        <begin position="254"/>
        <end position="275"/>
    </location>
</feature>
<sequence length="466" mass="50992">MLPQLLLWTLTLAPAFTNAALWPKDTLVKPIDAKGFRKVMKNNETSLVAFVAPWCGHCQRMAPELSKAALGLHPLIPTYAVDCDAQKNKALCAEQGVQGFPTVKLFPRGSEMKPILFDGAQRTASSFYYFAERNIPGNNKKLYYQPDFEPWAKENVDMPRALLLSKPKGVPILWRVLANKYKDKIVFASHKDWSSKTSKKMGLPVGGKKDSKVLVYPVGSIEPVLFEGILKYESLVKFFDSLIDGTADLGAANAAARSEQFEPSPEEQEIEKAQEAQKIALAHGGFSDIIDFEEAIKKHGTGFHDTHGFGGSLGDMRDMPMKKDKSEKDVDDLEKTATDEAVEEALKGGKGKEDDPILKVLKAQKEKDAKKREAMKETTPKTGDAGQIVSDAKTAYEEEVQPETATASGSAAIETETESAEATTPADLEEEKEDAEISASPVAPPEPTAATEPQSKDEHTHVKGEL</sequence>
<dbReference type="PROSITE" id="PS51352">
    <property type="entry name" value="THIOREDOXIN_2"/>
    <property type="match status" value="1"/>
</dbReference>
<dbReference type="GeneID" id="18807495"/>
<protein>
    <recommendedName>
        <fullName evidence="3">Thioredoxin domain-containing protein</fullName>
    </recommendedName>
</protein>
<organism evidence="4 5">
    <name type="scientific">Stereum hirsutum (strain FP-91666)</name>
    <name type="common">White-rot fungus</name>
    <dbReference type="NCBI Taxonomy" id="721885"/>
    <lineage>
        <taxon>Eukaryota</taxon>
        <taxon>Fungi</taxon>
        <taxon>Dikarya</taxon>
        <taxon>Basidiomycota</taxon>
        <taxon>Agaricomycotina</taxon>
        <taxon>Agaricomycetes</taxon>
        <taxon>Russulales</taxon>
        <taxon>Stereaceae</taxon>
        <taxon>Stereum</taxon>
    </lineage>
</organism>
<feature type="compositionally biased region" description="Acidic residues" evidence="1">
    <location>
        <begin position="427"/>
        <end position="436"/>
    </location>
</feature>
<dbReference type="InterPro" id="IPR036249">
    <property type="entry name" value="Thioredoxin-like_sf"/>
</dbReference>
<evidence type="ECO:0000259" key="3">
    <source>
        <dbReference type="PROSITE" id="PS51352"/>
    </source>
</evidence>
<dbReference type="SUPFAM" id="SSF52833">
    <property type="entry name" value="Thioredoxin-like"/>
    <property type="match status" value="1"/>
</dbReference>
<dbReference type="GO" id="GO:0034976">
    <property type="term" value="P:response to endoplasmic reticulum stress"/>
    <property type="evidence" value="ECO:0007669"/>
    <property type="project" value="TreeGrafter"/>
</dbReference>
<dbReference type="AlphaFoldDB" id="R7S1A0"/>
<proteinExistence type="predicted"/>
<evidence type="ECO:0000313" key="4">
    <source>
        <dbReference type="EMBL" id="EIM80342.1"/>
    </source>
</evidence>
<gene>
    <name evidence="4" type="ORF">STEHIDRAFT_87303</name>
</gene>
<dbReference type="eggNOG" id="KOG0191">
    <property type="taxonomic scope" value="Eukaryota"/>
</dbReference>
<feature type="compositionally biased region" description="Low complexity" evidence="1">
    <location>
        <begin position="254"/>
        <end position="263"/>
    </location>
</feature>
<dbReference type="EMBL" id="JH687398">
    <property type="protein sequence ID" value="EIM80342.1"/>
    <property type="molecule type" value="Genomic_DNA"/>
</dbReference>
<dbReference type="OrthoDB" id="427280at2759"/>
<reference evidence="5" key="1">
    <citation type="journal article" date="2012" name="Science">
        <title>The Paleozoic origin of enzymatic lignin decomposition reconstructed from 31 fungal genomes.</title>
        <authorList>
            <person name="Floudas D."/>
            <person name="Binder M."/>
            <person name="Riley R."/>
            <person name="Barry K."/>
            <person name="Blanchette R.A."/>
            <person name="Henrissat B."/>
            <person name="Martinez A.T."/>
            <person name="Otillar R."/>
            <person name="Spatafora J.W."/>
            <person name="Yadav J.S."/>
            <person name="Aerts A."/>
            <person name="Benoit I."/>
            <person name="Boyd A."/>
            <person name="Carlson A."/>
            <person name="Copeland A."/>
            <person name="Coutinho P.M."/>
            <person name="de Vries R.P."/>
            <person name="Ferreira P."/>
            <person name="Findley K."/>
            <person name="Foster B."/>
            <person name="Gaskell J."/>
            <person name="Glotzer D."/>
            <person name="Gorecki P."/>
            <person name="Heitman J."/>
            <person name="Hesse C."/>
            <person name="Hori C."/>
            <person name="Igarashi K."/>
            <person name="Jurgens J.A."/>
            <person name="Kallen N."/>
            <person name="Kersten P."/>
            <person name="Kohler A."/>
            <person name="Kuees U."/>
            <person name="Kumar T.K.A."/>
            <person name="Kuo A."/>
            <person name="LaButti K."/>
            <person name="Larrondo L.F."/>
            <person name="Lindquist E."/>
            <person name="Ling A."/>
            <person name="Lombard V."/>
            <person name="Lucas S."/>
            <person name="Lundell T."/>
            <person name="Martin R."/>
            <person name="McLaughlin D.J."/>
            <person name="Morgenstern I."/>
            <person name="Morin E."/>
            <person name="Murat C."/>
            <person name="Nagy L.G."/>
            <person name="Nolan M."/>
            <person name="Ohm R.A."/>
            <person name="Patyshakuliyeva A."/>
            <person name="Rokas A."/>
            <person name="Ruiz-Duenas F.J."/>
            <person name="Sabat G."/>
            <person name="Salamov A."/>
            <person name="Samejima M."/>
            <person name="Schmutz J."/>
            <person name="Slot J.C."/>
            <person name="St John F."/>
            <person name="Stenlid J."/>
            <person name="Sun H."/>
            <person name="Sun S."/>
            <person name="Syed K."/>
            <person name="Tsang A."/>
            <person name="Wiebenga A."/>
            <person name="Young D."/>
            <person name="Pisabarro A."/>
            <person name="Eastwood D.C."/>
            <person name="Martin F."/>
            <person name="Cullen D."/>
            <person name="Grigoriev I.V."/>
            <person name="Hibbett D.S."/>
        </authorList>
    </citation>
    <scope>NUCLEOTIDE SEQUENCE [LARGE SCALE GENOMIC DNA]</scope>
    <source>
        <strain evidence="5">FP-91666</strain>
    </source>
</reference>
<evidence type="ECO:0000256" key="2">
    <source>
        <dbReference type="SAM" id="SignalP"/>
    </source>
</evidence>
<name>R7S1A0_STEHR</name>
<feature type="domain" description="Thioredoxin" evidence="3">
    <location>
        <begin position="7"/>
        <end position="157"/>
    </location>
</feature>
<dbReference type="Proteomes" id="UP000053927">
    <property type="component" value="Unassembled WGS sequence"/>
</dbReference>
<evidence type="ECO:0000313" key="5">
    <source>
        <dbReference type="Proteomes" id="UP000053927"/>
    </source>
</evidence>
<dbReference type="OMA" id="CQKMAPE"/>
<feature type="compositionally biased region" description="Basic and acidic residues" evidence="1">
    <location>
        <begin position="315"/>
        <end position="379"/>
    </location>
</feature>
<dbReference type="GO" id="GO:0005788">
    <property type="term" value="C:endoplasmic reticulum lumen"/>
    <property type="evidence" value="ECO:0007669"/>
    <property type="project" value="TreeGrafter"/>
</dbReference>
<feature type="compositionally biased region" description="Basic and acidic residues" evidence="1">
    <location>
        <begin position="454"/>
        <end position="466"/>
    </location>
</feature>
<feature type="compositionally biased region" description="Low complexity" evidence="1">
    <location>
        <begin position="403"/>
        <end position="424"/>
    </location>
</feature>
<accession>R7S1A0</accession>
<dbReference type="InterPro" id="IPR013766">
    <property type="entry name" value="Thioredoxin_domain"/>
</dbReference>
<dbReference type="PANTHER" id="PTHR45815">
    <property type="entry name" value="PROTEIN DISULFIDE-ISOMERASE A6"/>
    <property type="match status" value="1"/>
</dbReference>
<dbReference type="Pfam" id="PF00085">
    <property type="entry name" value="Thioredoxin"/>
    <property type="match status" value="1"/>
</dbReference>
<evidence type="ECO:0000256" key="1">
    <source>
        <dbReference type="SAM" id="MobiDB-lite"/>
    </source>
</evidence>
<dbReference type="PANTHER" id="PTHR45815:SF3">
    <property type="entry name" value="PROTEIN DISULFIDE-ISOMERASE A6"/>
    <property type="match status" value="1"/>
</dbReference>
<dbReference type="GO" id="GO:0015035">
    <property type="term" value="F:protein-disulfide reductase activity"/>
    <property type="evidence" value="ECO:0007669"/>
    <property type="project" value="TreeGrafter"/>
</dbReference>
<dbReference type="RefSeq" id="XP_007310480.1">
    <property type="nucleotide sequence ID" value="XM_007310418.1"/>
</dbReference>
<feature type="region of interest" description="Disordered" evidence="1">
    <location>
        <begin position="311"/>
        <end position="466"/>
    </location>
</feature>
<dbReference type="KEGG" id="shs:STEHIDRAFT_87303"/>
<keyword evidence="2" id="KW-0732">Signal</keyword>
<dbReference type="Gene3D" id="3.40.30.10">
    <property type="entry name" value="Glutaredoxin"/>
    <property type="match status" value="1"/>
</dbReference>
<dbReference type="PRINTS" id="PR00421">
    <property type="entry name" value="THIOREDOXIN"/>
</dbReference>